<feature type="transmembrane region" description="Helical" evidence="1">
    <location>
        <begin position="48"/>
        <end position="66"/>
    </location>
</feature>
<dbReference type="InterPro" id="IPR002668">
    <property type="entry name" value="CNT_N_dom"/>
</dbReference>
<accession>A0A9D4N4G0</accession>
<comment type="caution">
    <text evidence="3">The sequence shown here is derived from an EMBL/GenBank/DDBJ whole genome shotgun (WGS) entry which is preliminary data.</text>
</comment>
<reference evidence="3" key="1">
    <citation type="journal article" date="2019" name="bioRxiv">
        <title>The Genome of the Zebra Mussel, Dreissena polymorpha: A Resource for Invasive Species Research.</title>
        <authorList>
            <person name="McCartney M.A."/>
            <person name="Auch B."/>
            <person name="Kono T."/>
            <person name="Mallez S."/>
            <person name="Zhang Y."/>
            <person name="Obille A."/>
            <person name="Becker A."/>
            <person name="Abrahante J.E."/>
            <person name="Garbe J."/>
            <person name="Badalamenti J.P."/>
            <person name="Herman A."/>
            <person name="Mangelson H."/>
            <person name="Liachko I."/>
            <person name="Sullivan S."/>
            <person name="Sone E.D."/>
            <person name="Koren S."/>
            <person name="Silverstein K.A.T."/>
            <person name="Beckman K.B."/>
            <person name="Gohl D.M."/>
        </authorList>
    </citation>
    <scope>NUCLEOTIDE SEQUENCE</scope>
    <source>
        <strain evidence="3">Duluth1</strain>
        <tissue evidence="3">Whole animal</tissue>
    </source>
</reference>
<dbReference type="PANTHER" id="PTHR10590:SF4">
    <property type="entry name" value="SOLUTE CARRIER FAMILY 28 MEMBER 3"/>
    <property type="match status" value="1"/>
</dbReference>
<keyword evidence="1" id="KW-0812">Transmembrane</keyword>
<dbReference type="EMBL" id="JAIWYP010000001">
    <property type="protein sequence ID" value="KAH3887605.1"/>
    <property type="molecule type" value="Genomic_DNA"/>
</dbReference>
<dbReference type="AlphaFoldDB" id="A0A9D4N4G0"/>
<protein>
    <recommendedName>
        <fullName evidence="2">Concentrative nucleoside transporter N-terminal domain-containing protein</fullName>
    </recommendedName>
</protein>
<evidence type="ECO:0000313" key="4">
    <source>
        <dbReference type="Proteomes" id="UP000828390"/>
    </source>
</evidence>
<evidence type="ECO:0000256" key="1">
    <source>
        <dbReference type="SAM" id="Phobius"/>
    </source>
</evidence>
<dbReference type="InterPro" id="IPR008276">
    <property type="entry name" value="C_nuclsd_transpt"/>
</dbReference>
<keyword evidence="1" id="KW-0472">Membrane</keyword>
<feature type="transmembrane region" description="Helical" evidence="1">
    <location>
        <begin position="123"/>
        <end position="139"/>
    </location>
</feature>
<feature type="transmembrane region" description="Helical" evidence="1">
    <location>
        <begin position="214"/>
        <end position="234"/>
    </location>
</feature>
<keyword evidence="1" id="KW-1133">Transmembrane helix</keyword>
<dbReference type="GO" id="GO:0005886">
    <property type="term" value="C:plasma membrane"/>
    <property type="evidence" value="ECO:0007669"/>
    <property type="project" value="TreeGrafter"/>
</dbReference>
<feature type="domain" description="Concentrative nucleoside transporter N-terminal" evidence="2">
    <location>
        <begin position="127"/>
        <end position="199"/>
    </location>
</feature>
<proteinExistence type="predicted"/>
<evidence type="ECO:0000313" key="3">
    <source>
        <dbReference type="EMBL" id="KAH3887605.1"/>
    </source>
</evidence>
<feature type="transmembrane region" description="Helical" evidence="1">
    <location>
        <begin position="97"/>
        <end position="117"/>
    </location>
</feature>
<evidence type="ECO:0000259" key="2">
    <source>
        <dbReference type="Pfam" id="PF01773"/>
    </source>
</evidence>
<name>A0A9D4N4G0_DREPO</name>
<dbReference type="Pfam" id="PF01773">
    <property type="entry name" value="Nucleos_tra2_N"/>
    <property type="match status" value="1"/>
</dbReference>
<gene>
    <name evidence="3" type="ORF">DPMN_011623</name>
</gene>
<sequence length="412" mass="47641">MEVITNARQFVNNHHEKISVAFKVSLLLGYLVYFGFAVFHKFGDEESIRLVVVTTFGIFLIVWNAFKRTRFYKSWDMFVEKLLDEYSKGKRSLIVRWFLYVSMTLFLVVYVIVFVALRKPENLRSLMGLVAFPFMLWLTSNNRCKVNWHTVYWAMTLQFLMALIIYKTTWGAALIQWWGSRLTDLIDNARAGSVFMFGKTYTDHRFVMANVPQMLLLIVSLSVLTYLGVIRFVVETLGPCASVLPWYEPSRRDQHDRKYLPACARIRYVDSRVHSGYDAIAAICDVCERPVDCRGIGAYHLHVIWGSGRPSNRSVDNVGAGSLGGLKAFVSFAQRRGGAGIHRKRKREVKRKDAAFRETDFAHTQPNCGHKSECRTHLSVHVFHYDLYRPSRVGQQHADLVRRTHWSGKHDR</sequence>
<feature type="transmembrane region" description="Helical" evidence="1">
    <location>
        <begin position="151"/>
        <end position="178"/>
    </location>
</feature>
<dbReference type="Proteomes" id="UP000828390">
    <property type="component" value="Unassembled WGS sequence"/>
</dbReference>
<dbReference type="GO" id="GO:0005415">
    <property type="term" value="F:nucleoside:sodium symporter activity"/>
    <property type="evidence" value="ECO:0007669"/>
    <property type="project" value="TreeGrafter"/>
</dbReference>
<feature type="transmembrane region" description="Helical" evidence="1">
    <location>
        <begin position="20"/>
        <end position="42"/>
    </location>
</feature>
<reference evidence="3" key="2">
    <citation type="submission" date="2020-11" db="EMBL/GenBank/DDBJ databases">
        <authorList>
            <person name="McCartney M.A."/>
            <person name="Auch B."/>
            <person name="Kono T."/>
            <person name="Mallez S."/>
            <person name="Becker A."/>
            <person name="Gohl D.M."/>
            <person name="Silverstein K.A.T."/>
            <person name="Koren S."/>
            <person name="Bechman K.B."/>
            <person name="Herman A."/>
            <person name="Abrahante J.E."/>
            <person name="Garbe J."/>
        </authorList>
    </citation>
    <scope>NUCLEOTIDE SEQUENCE</scope>
    <source>
        <strain evidence="3">Duluth1</strain>
        <tissue evidence="3">Whole animal</tissue>
    </source>
</reference>
<keyword evidence="4" id="KW-1185">Reference proteome</keyword>
<dbReference type="PANTHER" id="PTHR10590">
    <property type="entry name" value="SODIUM/NUCLEOSIDE COTRANSPORTER"/>
    <property type="match status" value="1"/>
</dbReference>
<organism evidence="3 4">
    <name type="scientific">Dreissena polymorpha</name>
    <name type="common">Zebra mussel</name>
    <name type="synonym">Mytilus polymorpha</name>
    <dbReference type="NCBI Taxonomy" id="45954"/>
    <lineage>
        <taxon>Eukaryota</taxon>
        <taxon>Metazoa</taxon>
        <taxon>Spiralia</taxon>
        <taxon>Lophotrochozoa</taxon>
        <taxon>Mollusca</taxon>
        <taxon>Bivalvia</taxon>
        <taxon>Autobranchia</taxon>
        <taxon>Heteroconchia</taxon>
        <taxon>Euheterodonta</taxon>
        <taxon>Imparidentia</taxon>
        <taxon>Neoheterodontei</taxon>
        <taxon>Myida</taxon>
        <taxon>Dreissenoidea</taxon>
        <taxon>Dreissenidae</taxon>
        <taxon>Dreissena</taxon>
    </lineage>
</organism>